<reference evidence="2 3" key="1">
    <citation type="journal article" date="2013" name="Int. J. Syst. Evol. Microbiol.">
        <title>Tumebacillus flagellatus sp. nov., an alpha-amylase/pullulanase-producing bacterium isolated from cassava wastewater.</title>
        <authorList>
            <person name="Wang Q."/>
            <person name="Xie N."/>
            <person name="Qin Y."/>
            <person name="Shen N."/>
            <person name="Zhu J."/>
            <person name="Mi H."/>
            <person name="Huang R."/>
        </authorList>
    </citation>
    <scope>NUCLEOTIDE SEQUENCE [LARGE SCALE GENOMIC DNA]</scope>
    <source>
        <strain evidence="2 3">GST4</strain>
    </source>
</reference>
<keyword evidence="1" id="KW-0812">Transmembrane</keyword>
<proteinExistence type="predicted"/>
<dbReference type="EMBL" id="JMIR01000031">
    <property type="protein sequence ID" value="KEO81911.1"/>
    <property type="molecule type" value="Genomic_DNA"/>
</dbReference>
<gene>
    <name evidence="2" type="ORF">EL26_18935</name>
</gene>
<evidence type="ECO:0000313" key="2">
    <source>
        <dbReference type="EMBL" id="KEO81911.1"/>
    </source>
</evidence>
<dbReference type="Proteomes" id="UP000027931">
    <property type="component" value="Unassembled WGS sequence"/>
</dbReference>
<keyword evidence="3" id="KW-1185">Reference proteome</keyword>
<dbReference type="RefSeq" id="WP_052036542.1">
    <property type="nucleotide sequence ID" value="NZ_JMIR01000031.1"/>
</dbReference>
<keyword evidence="1" id="KW-0472">Membrane</keyword>
<protein>
    <submittedName>
        <fullName evidence="2">Uncharacterized protein</fullName>
    </submittedName>
</protein>
<feature type="transmembrane region" description="Helical" evidence="1">
    <location>
        <begin position="21"/>
        <end position="43"/>
    </location>
</feature>
<dbReference type="eggNOG" id="ENOG5032TXA">
    <property type="taxonomic scope" value="Bacteria"/>
</dbReference>
<accession>A0A074LI60</accession>
<dbReference type="AlphaFoldDB" id="A0A074LI60"/>
<keyword evidence="1" id="KW-1133">Transmembrane helix</keyword>
<evidence type="ECO:0000313" key="3">
    <source>
        <dbReference type="Proteomes" id="UP000027931"/>
    </source>
</evidence>
<comment type="caution">
    <text evidence="2">The sequence shown here is derived from an EMBL/GenBank/DDBJ whole genome shotgun (WGS) entry which is preliminary data.</text>
</comment>
<name>A0A074LI60_9BACL</name>
<sequence>MANNKNSKKTTQRNTKKKNSNSMTWIFGGVVLLLLVAIIWGMLSNSNEGTASAAPEIDNIACQSMEGATQHNHAHLAIFNNGQRVEVPANIGILPGNNCMYWLHTHDNTGELHIESPVSRDFTLGNFFDIWKQPLDQTHVLSYSNGSPLKVYVDGKPFDGDPRTIQLKSHTMITLEVGPNFVEPATFNFPQGD</sequence>
<dbReference type="OrthoDB" id="2928291at2"/>
<evidence type="ECO:0000256" key="1">
    <source>
        <dbReference type="SAM" id="Phobius"/>
    </source>
</evidence>
<organism evidence="2 3">
    <name type="scientific">Tumebacillus flagellatus</name>
    <dbReference type="NCBI Taxonomy" id="1157490"/>
    <lineage>
        <taxon>Bacteria</taxon>
        <taxon>Bacillati</taxon>
        <taxon>Bacillota</taxon>
        <taxon>Bacilli</taxon>
        <taxon>Bacillales</taxon>
        <taxon>Alicyclobacillaceae</taxon>
        <taxon>Tumebacillus</taxon>
    </lineage>
</organism>
<dbReference type="STRING" id="1157490.EL26_18935"/>